<reference evidence="3 4" key="1">
    <citation type="journal article" date="2018" name="Front. Plant Sci.">
        <title>Red Clover (Trifolium pratense) and Zigzag Clover (T. medium) - A Picture of Genomic Similarities and Differences.</title>
        <authorList>
            <person name="Dluhosova J."/>
            <person name="Istvanek J."/>
            <person name="Nedelnik J."/>
            <person name="Repkova J."/>
        </authorList>
    </citation>
    <scope>NUCLEOTIDE SEQUENCE [LARGE SCALE GENOMIC DNA]</scope>
    <source>
        <strain evidence="4">cv. 10/8</strain>
        <tissue evidence="3">Leaf</tissue>
    </source>
</reference>
<name>A0A392PAD6_9FABA</name>
<sequence>TNTSPTPTSSINQPLDTSPLHTTVVPTSPTLSFEHNPTDTAPSPIDSLPVTSESVVPLPTRVSSRPKNPPSYLQDYHCNVISSCTKQFSSNISHPLSSVLSYNNCSPDYKTFCCSISSITEPKTYNQASKFDCWQKAMDAEITALEVNKTWTVVDLPCGKVPVGCKWVYKIKYHANGTIERYKARLVAKGYTQMEGVDYFDTFSPVAKMTTVRVLLAVAAIKGWHLEQLDVNNAFLHGDLNEEVYMSLPPGYKHSSPSK</sequence>
<evidence type="ECO:0000259" key="2">
    <source>
        <dbReference type="Pfam" id="PF07727"/>
    </source>
</evidence>
<dbReference type="AlphaFoldDB" id="A0A392PAD6"/>
<dbReference type="SUPFAM" id="SSF56672">
    <property type="entry name" value="DNA/RNA polymerases"/>
    <property type="match status" value="1"/>
</dbReference>
<dbReference type="Pfam" id="PF07727">
    <property type="entry name" value="RVT_2"/>
    <property type="match status" value="1"/>
</dbReference>
<dbReference type="InterPro" id="IPR043502">
    <property type="entry name" value="DNA/RNA_pol_sf"/>
</dbReference>
<dbReference type="EMBL" id="LXQA010071195">
    <property type="protein sequence ID" value="MCI09043.1"/>
    <property type="molecule type" value="Genomic_DNA"/>
</dbReference>
<feature type="non-terminal residue" evidence="3">
    <location>
        <position position="259"/>
    </location>
</feature>
<dbReference type="InterPro" id="IPR013103">
    <property type="entry name" value="RVT_2"/>
</dbReference>
<keyword evidence="4" id="KW-1185">Reference proteome</keyword>
<evidence type="ECO:0000313" key="4">
    <source>
        <dbReference type="Proteomes" id="UP000265520"/>
    </source>
</evidence>
<feature type="region of interest" description="Disordered" evidence="1">
    <location>
        <begin position="1"/>
        <end position="51"/>
    </location>
</feature>
<comment type="caution">
    <text evidence="3">The sequence shown here is derived from an EMBL/GenBank/DDBJ whole genome shotgun (WGS) entry which is preliminary data.</text>
</comment>
<organism evidence="3 4">
    <name type="scientific">Trifolium medium</name>
    <dbReference type="NCBI Taxonomy" id="97028"/>
    <lineage>
        <taxon>Eukaryota</taxon>
        <taxon>Viridiplantae</taxon>
        <taxon>Streptophyta</taxon>
        <taxon>Embryophyta</taxon>
        <taxon>Tracheophyta</taxon>
        <taxon>Spermatophyta</taxon>
        <taxon>Magnoliopsida</taxon>
        <taxon>eudicotyledons</taxon>
        <taxon>Gunneridae</taxon>
        <taxon>Pentapetalae</taxon>
        <taxon>rosids</taxon>
        <taxon>fabids</taxon>
        <taxon>Fabales</taxon>
        <taxon>Fabaceae</taxon>
        <taxon>Papilionoideae</taxon>
        <taxon>50 kb inversion clade</taxon>
        <taxon>NPAAA clade</taxon>
        <taxon>Hologalegina</taxon>
        <taxon>IRL clade</taxon>
        <taxon>Trifolieae</taxon>
        <taxon>Trifolium</taxon>
    </lineage>
</organism>
<feature type="compositionally biased region" description="Polar residues" evidence="1">
    <location>
        <begin position="11"/>
        <end position="41"/>
    </location>
</feature>
<evidence type="ECO:0000256" key="1">
    <source>
        <dbReference type="SAM" id="MobiDB-lite"/>
    </source>
</evidence>
<proteinExistence type="predicted"/>
<accession>A0A392PAD6</accession>
<feature type="domain" description="Reverse transcriptase Ty1/copia-type" evidence="2">
    <location>
        <begin position="148"/>
        <end position="255"/>
    </location>
</feature>
<evidence type="ECO:0000313" key="3">
    <source>
        <dbReference type="EMBL" id="MCI09043.1"/>
    </source>
</evidence>
<feature type="non-terminal residue" evidence="3">
    <location>
        <position position="1"/>
    </location>
</feature>
<protein>
    <submittedName>
        <fullName evidence="3">Retrovirus-related Pol polyprotein from transposon TNT 1-94</fullName>
    </submittedName>
</protein>
<feature type="compositionally biased region" description="Low complexity" evidence="1">
    <location>
        <begin position="1"/>
        <end position="10"/>
    </location>
</feature>
<dbReference type="Proteomes" id="UP000265520">
    <property type="component" value="Unassembled WGS sequence"/>
</dbReference>